<proteinExistence type="predicted"/>
<dbReference type="GO" id="GO:0016705">
    <property type="term" value="F:oxidoreductase activity, acting on paired donors, with incorporation or reduction of molecular oxygen"/>
    <property type="evidence" value="ECO:0007669"/>
    <property type="project" value="InterPro"/>
</dbReference>
<dbReference type="PANTHER" id="PTHR43244">
    <property type="match status" value="1"/>
</dbReference>
<name>A0A916SJ38_9MICO</name>
<sequence length="291" mass="31842">MPDYDHPLRFGSFITPRNQPPHHPVDLAMFSEDVGLDLVTFQDHPYQAVLHDTWTLLTWVAARTSRIHVSGNVLNLPLRQPAVLARAMASLDLLSEGRAELGIGTGGFFDAIASMGAPLLTPPDAVSGLDEALDIIHGIWDVADRSPLRVDGRFHRVDGAQRGPSPAHRIPIWVGAYKPRMQKIIGRKGDGWLPSLPWMQPGDVARGNQNIDESARLAGRDPREIVRMMNIVPPVSAQQMARLAIEDGVSVFILGSDDPHEIRHFATVTAAEIRDRVGEARSGGSHGEVTQ</sequence>
<comment type="caution">
    <text evidence="3">The sequence shown here is derived from an EMBL/GenBank/DDBJ whole genome shotgun (WGS) entry which is preliminary data.</text>
</comment>
<keyword evidence="1" id="KW-0560">Oxidoreductase</keyword>
<dbReference type="RefSeq" id="WP_229733147.1">
    <property type="nucleotide sequence ID" value="NZ_BMGB01000001.1"/>
</dbReference>
<keyword evidence="4" id="KW-1185">Reference proteome</keyword>
<dbReference type="CDD" id="cd01097">
    <property type="entry name" value="Tetrahydromethanopterin_reductase"/>
    <property type="match status" value="1"/>
</dbReference>
<dbReference type="SUPFAM" id="SSF51679">
    <property type="entry name" value="Bacterial luciferase-like"/>
    <property type="match status" value="1"/>
</dbReference>
<dbReference type="Pfam" id="PF00296">
    <property type="entry name" value="Bac_luciferase"/>
    <property type="match status" value="1"/>
</dbReference>
<feature type="domain" description="Luciferase-like" evidence="2">
    <location>
        <begin position="9"/>
        <end position="236"/>
    </location>
</feature>
<evidence type="ECO:0000259" key="2">
    <source>
        <dbReference type="Pfam" id="PF00296"/>
    </source>
</evidence>
<dbReference type="PANTHER" id="PTHR43244:SF1">
    <property type="entry name" value="5,10-METHYLENETETRAHYDROMETHANOPTERIN REDUCTASE"/>
    <property type="match status" value="1"/>
</dbReference>
<evidence type="ECO:0000313" key="3">
    <source>
        <dbReference type="EMBL" id="GGB02565.1"/>
    </source>
</evidence>
<reference evidence="3" key="1">
    <citation type="journal article" date="2014" name="Int. J. Syst. Evol. Microbiol.">
        <title>Complete genome sequence of Corynebacterium casei LMG S-19264T (=DSM 44701T), isolated from a smear-ripened cheese.</title>
        <authorList>
            <consortium name="US DOE Joint Genome Institute (JGI-PGF)"/>
            <person name="Walter F."/>
            <person name="Albersmeier A."/>
            <person name="Kalinowski J."/>
            <person name="Ruckert C."/>
        </authorList>
    </citation>
    <scope>NUCLEOTIDE SEQUENCE</scope>
    <source>
        <strain evidence="3">CGMCC 1.12813</strain>
    </source>
</reference>
<protein>
    <recommendedName>
        <fullName evidence="2">Luciferase-like domain-containing protein</fullName>
    </recommendedName>
</protein>
<dbReference type="InterPro" id="IPR050564">
    <property type="entry name" value="F420-G6PD/mer"/>
</dbReference>
<dbReference type="InterPro" id="IPR011251">
    <property type="entry name" value="Luciferase-like_dom"/>
</dbReference>
<dbReference type="Gene3D" id="3.20.20.30">
    <property type="entry name" value="Luciferase-like domain"/>
    <property type="match status" value="1"/>
</dbReference>
<evidence type="ECO:0000313" key="4">
    <source>
        <dbReference type="Proteomes" id="UP000606922"/>
    </source>
</evidence>
<dbReference type="Proteomes" id="UP000606922">
    <property type="component" value="Unassembled WGS sequence"/>
</dbReference>
<reference evidence="3" key="2">
    <citation type="submission" date="2020-09" db="EMBL/GenBank/DDBJ databases">
        <authorList>
            <person name="Sun Q."/>
            <person name="Zhou Y."/>
        </authorList>
    </citation>
    <scope>NUCLEOTIDE SEQUENCE</scope>
    <source>
        <strain evidence="3">CGMCC 1.12813</strain>
    </source>
</reference>
<accession>A0A916SJ38</accession>
<dbReference type="EMBL" id="BMGB01000001">
    <property type="protein sequence ID" value="GGB02565.1"/>
    <property type="molecule type" value="Genomic_DNA"/>
</dbReference>
<dbReference type="AlphaFoldDB" id="A0A916SJ38"/>
<evidence type="ECO:0000256" key="1">
    <source>
        <dbReference type="ARBA" id="ARBA00023002"/>
    </source>
</evidence>
<dbReference type="InterPro" id="IPR036661">
    <property type="entry name" value="Luciferase-like_sf"/>
</dbReference>
<organism evidence="3 4">
    <name type="scientific">Conyzicola nivalis</name>
    <dbReference type="NCBI Taxonomy" id="1477021"/>
    <lineage>
        <taxon>Bacteria</taxon>
        <taxon>Bacillati</taxon>
        <taxon>Actinomycetota</taxon>
        <taxon>Actinomycetes</taxon>
        <taxon>Micrococcales</taxon>
        <taxon>Microbacteriaceae</taxon>
        <taxon>Conyzicola</taxon>
    </lineage>
</organism>
<gene>
    <name evidence="3" type="ORF">GCM10010979_16490</name>
</gene>